<comment type="caution">
    <text evidence="10">The sequence shown here is derived from an EMBL/GenBank/DDBJ whole genome shotgun (WGS) entry which is preliminary data.</text>
</comment>
<feature type="transmembrane region" description="Helical" evidence="7">
    <location>
        <begin position="12"/>
        <end position="31"/>
    </location>
</feature>
<feature type="transmembrane region" description="Helical" evidence="7">
    <location>
        <begin position="171"/>
        <end position="190"/>
    </location>
</feature>
<protein>
    <recommendedName>
        <fullName evidence="7 8">Phospho-N-acetylmuramoyl-pentapeptide-transferase</fullName>
        <ecNumber evidence="7 8">2.7.8.13</ecNumber>
    </recommendedName>
    <alternativeName>
        <fullName evidence="7">UDP-MurNAc-pentapeptide phosphotransferase</fullName>
    </alternativeName>
</protein>
<dbReference type="EMBL" id="DYUZ01000029">
    <property type="protein sequence ID" value="HJG37614.1"/>
    <property type="molecule type" value="Genomic_DNA"/>
</dbReference>
<feature type="transmembrane region" description="Helical" evidence="7">
    <location>
        <begin position="119"/>
        <end position="136"/>
    </location>
</feature>
<reference evidence="10" key="1">
    <citation type="journal article" date="2021" name="PeerJ">
        <title>Extensive microbial diversity within the chicken gut microbiome revealed by metagenomics and culture.</title>
        <authorList>
            <person name="Gilroy R."/>
            <person name="Ravi A."/>
            <person name="Getino M."/>
            <person name="Pursley I."/>
            <person name="Horton D.L."/>
            <person name="Alikhan N.F."/>
            <person name="Baker D."/>
            <person name="Gharbi K."/>
            <person name="Hall N."/>
            <person name="Watson M."/>
            <person name="Adriaenssens E.M."/>
            <person name="Foster-Nyarko E."/>
            <person name="Jarju S."/>
            <person name="Secka A."/>
            <person name="Antonio M."/>
            <person name="Oren A."/>
            <person name="Chaudhuri R.R."/>
            <person name="La Ragione R."/>
            <person name="Hildebrand F."/>
            <person name="Pallen M.J."/>
        </authorList>
    </citation>
    <scope>NUCLEOTIDE SEQUENCE</scope>
    <source>
        <strain evidence="10">ChiHjej13B12-9602</strain>
    </source>
</reference>
<keyword evidence="4 7" id="KW-0812">Transmembrane</keyword>
<dbReference type="Pfam" id="PF10555">
    <property type="entry name" value="MraY_sig1"/>
    <property type="match status" value="1"/>
</dbReference>
<evidence type="ECO:0000256" key="6">
    <source>
        <dbReference type="ARBA" id="ARBA00023136"/>
    </source>
</evidence>
<dbReference type="NCBIfam" id="TIGR00445">
    <property type="entry name" value="mraY"/>
    <property type="match status" value="1"/>
</dbReference>
<evidence type="ECO:0000313" key="11">
    <source>
        <dbReference type="Proteomes" id="UP000753256"/>
    </source>
</evidence>
<evidence type="ECO:0000256" key="8">
    <source>
        <dbReference type="NCBIfam" id="TIGR00445"/>
    </source>
</evidence>
<dbReference type="PROSITE" id="PS01347">
    <property type="entry name" value="MRAY_1"/>
    <property type="match status" value="1"/>
</dbReference>
<dbReference type="HAMAP" id="MF_00038">
    <property type="entry name" value="MraY"/>
    <property type="match status" value="1"/>
</dbReference>
<dbReference type="PROSITE" id="PS01348">
    <property type="entry name" value="MRAY_2"/>
    <property type="match status" value="1"/>
</dbReference>
<comment type="pathway">
    <text evidence="7">Cell wall biogenesis; peptidoglycan biosynthesis.</text>
</comment>
<feature type="transmembrane region" description="Helical" evidence="7">
    <location>
        <begin position="245"/>
        <end position="265"/>
    </location>
</feature>
<dbReference type="CDD" id="cd06852">
    <property type="entry name" value="GT_MraY"/>
    <property type="match status" value="1"/>
</dbReference>
<keyword evidence="5 7" id="KW-1133">Transmembrane helix</keyword>
<comment type="catalytic activity">
    <reaction evidence="7">
        <text>UDP-N-acetyl-alpha-D-muramoyl-L-alanyl-gamma-D-glutamyl-meso-2,6-diaminopimeloyl-D-alanyl-D-alanine + di-trans,octa-cis-undecaprenyl phosphate = di-trans,octa-cis-undecaprenyl diphospho-N-acetyl-alpha-D-muramoyl-L-alanyl-D-glutamyl-meso-2,6-diaminopimeloyl-D-alanyl-D-alanine + UMP</text>
        <dbReference type="Rhea" id="RHEA:28386"/>
        <dbReference type="ChEBI" id="CHEBI:57865"/>
        <dbReference type="ChEBI" id="CHEBI:60392"/>
        <dbReference type="ChEBI" id="CHEBI:61386"/>
        <dbReference type="ChEBI" id="CHEBI:61387"/>
        <dbReference type="EC" id="2.7.8.13"/>
    </reaction>
</comment>
<evidence type="ECO:0000256" key="7">
    <source>
        <dbReference type="HAMAP-Rule" id="MF_00038"/>
    </source>
</evidence>
<reference evidence="10" key="2">
    <citation type="submission" date="2021-09" db="EMBL/GenBank/DDBJ databases">
        <authorList>
            <person name="Gilroy R."/>
        </authorList>
    </citation>
    <scope>NUCLEOTIDE SEQUENCE</scope>
    <source>
        <strain evidence="10">ChiHjej13B12-9602</strain>
    </source>
</reference>
<dbReference type="GO" id="GO:0051301">
    <property type="term" value="P:cell division"/>
    <property type="evidence" value="ECO:0007669"/>
    <property type="project" value="UniProtKB-KW"/>
</dbReference>
<evidence type="ECO:0000256" key="1">
    <source>
        <dbReference type="ARBA" id="ARBA00004141"/>
    </source>
</evidence>
<evidence type="ECO:0000256" key="5">
    <source>
        <dbReference type="ARBA" id="ARBA00022989"/>
    </source>
</evidence>
<keyword evidence="7 9" id="KW-0460">Magnesium</keyword>
<evidence type="ECO:0000256" key="2">
    <source>
        <dbReference type="ARBA" id="ARBA00005583"/>
    </source>
</evidence>
<evidence type="ECO:0000256" key="4">
    <source>
        <dbReference type="ARBA" id="ARBA00022692"/>
    </source>
</evidence>
<feature type="transmembrane region" description="Helical" evidence="7">
    <location>
        <begin position="83"/>
        <end position="99"/>
    </location>
</feature>
<evidence type="ECO:0000313" key="10">
    <source>
        <dbReference type="EMBL" id="HJG37614.1"/>
    </source>
</evidence>
<keyword evidence="7 9" id="KW-0479">Metal-binding</keyword>
<comment type="subcellular location">
    <subcellularLocation>
        <location evidence="7">Cell membrane</location>
        <topology evidence="7">Multi-pass membrane protein</topology>
    </subcellularLocation>
    <subcellularLocation>
        <location evidence="1">Membrane</location>
        <topology evidence="1">Multi-pass membrane protein</topology>
    </subcellularLocation>
</comment>
<sequence length="343" mass="35982">MFGNPAYPTYQAFLALGIAALVAMALMPLWIRLLKFEGIGQQVRADGPERHLVKQGTPTMGGVVILVSVVVTTVLMARFTTEIALVLGATLATGLLGLIDDATSVTHGRSLGLTPHAKMIGLTLICVTFCLLAVNLCGVEPQVRFPGGLAIDLGVLSTVVDLGGSEFSIPWLYVVFTWLLIAGLSNAVNLTDGLDGLAGGTSMIAMLIMAAFAFLTGDANLAIFSAACAGACLGFLWFNCYPASIFMGDTGSLALGAGFACMAIMTDTEVVSLIVGGLFIIEALSVMIQVVSFKATGKRVFLMAPIHHHFEKMGWAETKVVIRFWIVAAAFGALGLALSFQLG</sequence>
<dbReference type="GO" id="GO:0071555">
    <property type="term" value="P:cell wall organization"/>
    <property type="evidence" value="ECO:0007669"/>
    <property type="project" value="UniProtKB-KW"/>
</dbReference>
<feature type="transmembrane region" description="Helical" evidence="7">
    <location>
        <begin position="271"/>
        <end position="293"/>
    </location>
</feature>
<evidence type="ECO:0000256" key="9">
    <source>
        <dbReference type="PIRSR" id="PIRSR600715-1"/>
    </source>
</evidence>
<organism evidence="10 11">
    <name type="scientific">Enorma phocaeensis</name>
    <dbReference type="NCBI Taxonomy" id="1871019"/>
    <lineage>
        <taxon>Bacteria</taxon>
        <taxon>Bacillati</taxon>
        <taxon>Actinomycetota</taxon>
        <taxon>Coriobacteriia</taxon>
        <taxon>Coriobacteriales</taxon>
        <taxon>Coriobacteriaceae</taxon>
        <taxon>Enorma</taxon>
    </lineage>
</organism>
<feature type="transmembrane region" description="Helical" evidence="7">
    <location>
        <begin position="59"/>
        <end position="77"/>
    </location>
</feature>
<dbReference type="GO" id="GO:0046872">
    <property type="term" value="F:metal ion binding"/>
    <property type="evidence" value="ECO:0007669"/>
    <property type="project" value="UniProtKB-KW"/>
</dbReference>
<feature type="binding site" evidence="9">
    <location>
        <position position="249"/>
    </location>
    <ligand>
        <name>Mg(2+)</name>
        <dbReference type="ChEBI" id="CHEBI:18420"/>
    </ligand>
</feature>
<dbReference type="InterPro" id="IPR003524">
    <property type="entry name" value="PNAcMuramoyl-5peptid_Trfase"/>
</dbReference>
<keyword evidence="3 7" id="KW-0808">Transferase</keyword>
<dbReference type="GO" id="GO:0008360">
    <property type="term" value="P:regulation of cell shape"/>
    <property type="evidence" value="ECO:0007669"/>
    <property type="project" value="UniProtKB-KW"/>
</dbReference>
<dbReference type="RefSeq" id="WP_273190497.1">
    <property type="nucleotide sequence ID" value="NZ_DYUZ01000029.1"/>
</dbReference>
<evidence type="ECO:0000256" key="3">
    <source>
        <dbReference type="ARBA" id="ARBA00022679"/>
    </source>
</evidence>
<comment type="function">
    <text evidence="7">Catalyzes the initial step of the lipid cycle reactions in the biosynthesis of the cell wall peptidoglycan: transfers peptidoglycan precursor phospho-MurNAc-pentapeptide from UDP-MurNAc-pentapeptide onto the lipid carrier undecaprenyl phosphate, yielding undecaprenyl-pyrophosphoryl-MurNAc-pentapeptide, known as lipid I.</text>
</comment>
<dbReference type="PANTHER" id="PTHR22926:SF5">
    <property type="entry name" value="PHOSPHO-N-ACETYLMURAMOYL-PENTAPEPTIDE-TRANSFERASE HOMOLOG"/>
    <property type="match status" value="1"/>
</dbReference>
<accession>A0A921IUK2</accession>
<keyword evidence="7" id="KW-0132">Cell division</keyword>
<dbReference type="Proteomes" id="UP000753256">
    <property type="component" value="Unassembled WGS sequence"/>
</dbReference>
<dbReference type="GO" id="GO:0009252">
    <property type="term" value="P:peptidoglycan biosynthetic process"/>
    <property type="evidence" value="ECO:0007669"/>
    <property type="project" value="UniProtKB-UniRule"/>
</dbReference>
<feature type="transmembrane region" description="Helical" evidence="7">
    <location>
        <begin position="221"/>
        <end position="238"/>
    </location>
</feature>
<feature type="transmembrane region" description="Helical" evidence="7">
    <location>
        <begin position="197"/>
        <end position="215"/>
    </location>
</feature>
<dbReference type="EC" id="2.7.8.13" evidence="7 8"/>
<keyword evidence="7" id="KW-1003">Cell membrane</keyword>
<dbReference type="GO" id="GO:0008963">
    <property type="term" value="F:phospho-N-acetylmuramoyl-pentapeptide-transferase activity"/>
    <property type="evidence" value="ECO:0007669"/>
    <property type="project" value="UniProtKB-UniRule"/>
</dbReference>
<feature type="binding site" evidence="9">
    <location>
        <position position="189"/>
    </location>
    <ligand>
        <name>Mg(2+)</name>
        <dbReference type="ChEBI" id="CHEBI:18420"/>
    </ligand>
</feature>
<proteinExistence type="inferred from homology"/>
<dbReference type="GO" id="GO:0005886">
    <property type="term" value="C:plasma membrane"/>
    <property type="evidence" value="ECO:0007669"/>
    <property type="project" value="UniProtKB-SubCell"/>
</dbReference>
<name>A0A921IUK2_9ACTN</name>
<keyword evidence="7" id="KW-0961">Cell wall biogenesis/degradation</keyword>
<dbReference type="PANTHER" id="PTHR22926">
    <property type="entry name" value="PHOSPHO-N-ACETYLMURAMOYL-PENTAPEPTIDE-TRANSFERASE"/>
    <property type="match status" value="1"/>
</dbReference>
<dbReference type="InterPro" id="IPR018480">
    <property type="entry name" value="PNAcMuramoyl-5peptid_Trfase_CS"/>
</dbReference>
<dbReference type="Pfam" id="PF00953">
    <property type="entry name" value="Glycos_transf_4"/>
    <property type="match status" value="1"/>
</dbReference>
<comment type="similarity">
    <text evidence="2 7">Belongs to the glycosyltransferase 4 family. MraY subfamily.</text>
</comment>
<dbReference type="InterPro" id="IPR000715">
    <property type="entry name" value="Glycosyl_transferase_4"/>
</dbReference>
<keyword evidence="7" id="KW-0131">Cell cycle</keyword>
<comment type="cofactor">
    <cofactor evidence="7 9">
        <name>Mg(2+)</name>
        <dbReference type="ChEBI" id="CHEBI:18420"/>
    </cofactor>
</comment>
<feature type="transmembrane region" description="Helical" evidence="7">
    <location>
        <begin position="320"/>
        <end position="340"/>
    </location>
</feature>
<keyword evidence="7" id="KW-0133">Cell shape</keyword>
<gene>
    <name evidence="7 10" type="primary">mraY</name>
    <name evidence="10" type="ORF">K8V70_07135</name>
</gene>
<keyword evidence="6 7" id="KW-0472">Membrane</keyword>
<keyword evidence="7" id="KW-0573">Peptidoglycan synthesis</keyword>
<dbReference type="AlphaFoldDB" id="A0A921IUK2"/>